<dbReference type="Pfam" id="PF01042">
    <property type="entry name" value="Ribonuc_L-PSP"/>
    <property type="match status" value="1"/>
</dbReference>
<sequence length="121" mass="12886">MIPIFSSDVPTPGGHYNQGVAANQFVFISGQLPTGFPSETPLAEQVKIALERVLAIAEAGGSSKEKIVKTTVYISDVNDWPAVNAAYAEFFGPENKPARSIVPVPALHFGYKVEIEAIAAI</sequence>
<dbReference type="GO" id="GO:0019239">
    <property type="term" value="F:deaminase activity"/>
    <property type="evidence" value="ECO:0007669"/>
    <property type="project" value="TreeGrafter"/>
</dbReference>
<accession>A0A9X2F9B1</accession>
<keyword evidence="3" id="KW-1185">Reference proteome</keyword>
<dbReference type="RefSeq" id="WP_252589103.1">
    <property type="nucleotide sequence ID" value="NZ_JAMWYS010000053.1"/>
</dbReference>
<dbReference type="SUPFAM" id="SSF55298">
    <property type="entry name" value="YjgF-like"/>
    <property type="match status" value="1"/>
</dbReference>
<dbReference type="AlphaFoldDB" id="A0A9X2F9B1"/>
<dbReference type="InterPro" id="IPR035959">
    <property type="entry name" value="RutC-like_sf"/>
</dbReference>
<dbReference type="Gene3D" id="3.30.1330.40">
    <property type="entry name" value="RutC-like"/>
    <property type="match status" value="1"/>
</dbReference>
<protein>
    <submittedName>
        <fullName evidence="2">RidA family protein</fullName>
    </submittedName>
</protein>
<evidence type="ECO:0000313" key="2">
    <source>
        <dbReference type="EMBL" id="MCO4294138.1"/>
    </source>
</evidence>
<evidence type="ECO:0000256" key="1">
    <source>
        <dbReference type="ARBA" id="ARBA00010552"/>
    </source>
</evidence>
<evidence type="ECO:0000313" key="3">
    <source>
        <dbReference type="Proteomes" id="UP001155182"/>
    </source>
</evidence>
<dbReference type="GO" id="GO:0005829">
    <property type="term" value="C:cytosol"/>
    <property type="evidence" value="ECO:0007669"/>
    <property type="project" value="TreeGrafter"/>
</dbReference>
<comment type="caution">
    <text evidence="2">The sequence shown here is derived from an EMBL/GenBank/DDBJ whole genome shotgun (WGS) entry which is preliminary data.</text>
</comment>
<dbReference type="CDD" id="cd00448">
    <property type="entry name" value="YjgF_YER057c_UK114_family"/>
    <property type="match status" value="1"/>
</dbReference>
<dbReference type="EMBL" id="JAMWYS010000053">
    <property type="protein sequence ID" value="MCO4294138.1"/>
    <property type="molecule type" value="Genomic_DNA"/>
</dbReference>
<dbReference type="PANTHER" id="PTHR11803">
    <property type="entry name" value="2-IMINOBUTANOATE/2-IMINOPROPANOATE DEAMINASE RIDA"/>
    <property type="match status" value="1"/>
</dbReference>
<organism evidence="2 3">
    <name type="scientific">Solitalea agri</name>
    <dbReference type="NCBI Taxonomy" id="2953739"/>
    <lineage>
        <taxon>Bacteria</taxon>
        <taxon>Pseudomonadati</taxon>
        <taxon>Bacteroidota</taxon>
        <taxon>Sphingobacteriia</taxon>
        <taxon>Sphingobacteriales</taxon>
        <taxon>Sphingobacteriaceae</taxon>
        <taxon>Solitalea</taxon>
    </lineage>
</organism>
<dbReference type="Proteomes" id="UP001155182">
    <property type="component" value="Unassembled WGS sequence"/>
</dbReference>
<proteinExistence type="inferred from homology"/>
<dbReference type="InterPro" id="IPR006175">
    <property type="entry name" value="YjgF/YER057c/UK114"/>
</dbReference>
<dbReference type="FunFam" id="3.30.1330.40:FF:000001">
    <property type="entry name" value="L-PSP family endoribonuclease"/>
    <property type="match status" value="1"/>
</dbReference>
<name>A0A9X2F9B1_9SPHI</name>
<dbReference type="PANTHER" id="PTHR11803:SF39">
    <property type="entry name" value="2-IMINOBUTANOATE_2-IMINOPROPANOATE DEAMINASE"/>
    <property type="match status" value="1"/>
</dbReference>
<comment type="similarity">
    <text evidence="1">Belongs to the RutC family.</text>
</comment>
<reference evidence="2" key="1">
    <citation type="submission" date="2022-06" db="EMBL/GenBank/DDBJ databases">
        <title>Solitalea sp. MAHUQ-68 isolated from rhizospheric soil.</title>
        <authorList>
            <person name="Huq M.A."/>
        </authorList>
    </citation>
    <scope>NUCLEOTIDE SEQUENCE</scope>
    <source>
        <strain evidence="2">MAHUQ-68</strain>
    </source>
</reference>
<gene>
    <name evidence="2" type="ORF">NF867_14840</name>
</gene>